<dbReference type="InterPro" id="IPR049449">
    <property type="entry name" value="TesB_ACOT8-like_N"/>
</dbReference>
<feature type="domain" description="Acyl-CoA thioesterase 2 C-terminal" evidence="3">
    <location>
        <begin position="164"/>
        <end position="264"/>
    </location>
</feature>
<reference evidence="5" key="1">
    <citation type="submission" date="2020-05" db="EMBL/GenBank/DDBJ databases">
        <authorList>
            <person name="Chiriac C."/>
            <person name="Salcher M."/>
            <person name="Ghai R."/>
            <person name="Kavagutti S V."/>
        </authorList>
    </citation>
    <scope>NUCLEOTIDE SEQUENCE</scope>
</reference>
<proteinExistence type="inferred from homology"/>
<dbReference type="AlphaFoldDB" id="A0A6J6TND4"/>
<dbReference type="GO" id="GO:0006637">
    <property type="term" value="P:acyl-CoA metabolic process"/>
    <property type="evidence" value="ECO:0007669"/>
    <property type="project" value="InterPro"/>
</dbReference>
<dbReference type="InterPro" id="IPR029069">
    <property type="entry name" value="HotDog_dom_sf"/>
</dbReference>
<dbReference type="CDD" id="cd03445">
    <property type="entry name" value="Thioesterase_II_repeat2"/>
    <property type="match status" value="1"/>
</dbReference>
<evidence type="ECO:0000313" key="5">
    <source>
        <dbReference type="EMBL" id="CAB4748860.1"/>
    </source>
</evidence>
<dbReference type="EMBL" id="CAEZYZ010000107">
    <property type="protein sequence ID" value="CAB4748860.1"/>
    <property type="molecule type" value="Genomic_DNA"/>
</dbReference>
<evidence type="ECO:0000259" key="3">
    <source>
        <dbReference type="Pfam" id="PF02551"/>
    </source>
</evidence>
<dbReference type="InterPro" id="IPR042171">
    <property type="entry name" value="Acyl-CoA_hotdog"/>
</dbReference>
<evidence type="ECO:0000256" key="2">
    <source>
        <dbReference type="ARBA" id="ARBA00022801"/>
    </source>
</evidence>
<name>A0A6J6TND4_9ZZZZ</name>
<dbReference type="InterPro" id="IPR003703">
    <property type="entry name" value="Acyl_CoA_thio"/>
</dbReference>
<dbReference type="PANTHER" id="PTHR11066:SF34">
    <property type="entry name" value="ACYL-COENZYME A THIOESTERASE 8"/>
    <property type="match status" value="1"/>
</dbReference>
<keyword evidence="2" id="KW-0378">Hydrolase</keyword>
<protein>
    <submittedName>
        <fullName evidence="5">Unannotated protein</fullName>
    </submittedName>
</protein>
<dbReference type="PANTHER" id="PTHR11066">
    <property type="entry name" value="ACYL-COA THIOESTERASE"/>
    <property type="match status" value="1"/>
</dbReference>
<accession>A0A6J6TND4</accession>
<dbReference type="Pfam" id="PF13622">
    <property type="entry name" value="4HBT_3"/>
    <property type="match status" value="1"/>
</dbReference>
<dbReference type="SUPFAM" id="SSF54637">
    <property type="entry name" value="Thioesterase/thiol ester dehydrase-isomerase"/>
    <property type="match status" value="2"/>
</dbReference>
<evidence type="ECO:0000256" key="1">
    <source>
        <dbReference type="ARBA" id="ARBA00006538"/>
    </source>
</evidence>
<dbReference type="Pfam" id="PF02551">
    <property type="entry name" value="Acyl_CoA_thio"/>
    <property type="match status" value="1"/>
</dbReference>
<dbReference type="CDD" id="cd03444">
    <property type="entry name" value="Thioesterase_II_repeat1"/>
    <property type="match status" value="1"/>
</dbReference>
<evidence type="ECO:0000259" key="4">
    <source>
        <dbReference type="Pfam" id="PF13622"/>
    </source>
</evidence>
<organism evidence="5">
    <name type="scientific">freshwater metagenome</name>
    <dbReference type="NCBI Taxonomy" id="449393"/>
    <lineage>
        <taxon>unclassified sequences</taxon>
        <taxon>metagenomes</taxon>
        <taxon>ecological metagenomes</taxon>
    </lineage>
</organism>
<dbReference type="GO" id="GO:0009062">
    <property type="term" value="P:fatty acid catabolic process"/>
    <property type="evidence" value="ECO:0007669"/>
    <property type="project" value="TreeGrafter"/>
</dbReference>
<dbReference type="Gene3D" id="2.40.160.210">
    <property type="entry name" value="Acyl-CoA thioesterase, double hotdog domain"/>
    <property type="match status" value="1"/>
</dbReference>
<feature type="domain" description="Acyl-CoA thioesterase-like N-terminal HotDog" evidence="4">
    <location>
        <begin position="19"/>
        <end position="96"/>
    </location>
</feature>
<dbReference type="InterPro" id="IPR025652">
    <property type="entry name" value="TesB_C"/>
</dbReference>
<comment type="similarity">
    <text evidence="1">Belongs to the C/M/P thioester hydrolase family.</text>
</comment>
<gene>
    <name evidence="5" type="ORF">UFOPK2810_00742</name>
</gene>
<sequence>MPIDRDIFTGICHSGAPMRAYGGQIAAQSLMAAGSTVDDPERHVHSLHGYFLRPGRTKESITYLVDRPRDGRSFSTRIVRAVQEGETIFMMTASFALADPGPVHQFTAPAIATPSALSGSGIRDTVPSEVPERRRLDYPEEPLFELRFVEDEHETLPLIDDRYQRTTWVRITQALPDNPLVQACALTYLSDLTMVSTALAPHHSLRDGLQLASIDHAMWFHAPVRADAWLLFAQDTPVARGGHGLARGLFYDADGVLVASVVQESLMRDRRTNAPE</sequence>
<dbReference type="GO" id="GO:0047617">
    <property type="term" value="F:fatty acyl-CoA hydrolase activity"/>
    <property type="evidence" value="ECO:0007669"/>
    <property type="project" value="InterPro"/>
</dbReference>